<dbReference type="eggNOG" id="KOG2407">
    <property type="taxonomic scope" value="Eukaryota"/>
</dbReference>
<evidence type="ECO:0008006" key="5">
    <source>
        <dbReference type="Google" id="ProtNLM"/>
    </source>
</evidence>
<dbReference type="AlphaFoldDB" id="D7FKM3"/>
<proteinExistence type="predicted"/>
<evidence type="ECO:0000313" key="4">
    <source>
        <dbReference type="Proteomes" id="UP000002630"/>
    </source>
</evidence>
<dbReference type="Proteomes" id="UP000002630">
    <property type="component" value="Unassembled WGS sequence"/>
</dbReference>
<keyword evidence="2" id="KW-0812">Transmembrane</keyword>
<dbReference type="EMBL" id="FN649760">
    <property type="protein sequence ID" value="CBJ29423.1"/>
    <property type="molecule type" value="Genomic_DNA"/>
</dbReference>
<evidence type="ECO:0000256" key="2">
    <source>
        <dbReference type="SAM" id="Phobius"/>
    </source>
</evidence>
<dbReference type="InParanoid" id="D7FKM3"/>
<organism evidence="3 4">
    <name type="scientific">Ectocarpus siliculosus</name>
    <name type="common">Brown alga</name>
    <name type="synonym">Conferva siliculosa</name>
    <dbReference type="NCBI Taxonomy" id="2880"/>
    <lineage>
        <taxon>Eukaryota</taxon>
        <taxon>Sar</taxon>
        <taxon>Stramenopiles</taxon>
        <taxon>Ochrophyta</taxon>
        <taxon>PX clade</taxon>
        <taxon>Phaeophyceae</taxon>
        <taxon>Ectocarpales</taxon>
        <taxon>Ectocarpaceae</taxon>
        <taxon>Ectocarpus</taxon>
    </lineage>
</organism>
<dbReference type="PANTHER" id="PTHR12959:SF11">
    <property type="entry name" value="GPI TRANSAMIDASE COMPONENT PIG-T"/>
    <property type="match status" value="1"/>
</dbReference>
<dbReference type="GO" id="GO:0042765">
    <property type="term" value="C:GPI-anchor transamidase complex"/>
    <property type="evidence" value="ECO:0007669"/>
    <property type="project" value="InterPro"/>
</dbReference>
<feature type="compositionally biased region" description="Low complexity" evidence="1">
    <location>
        <begin position="292"/>
        <end position="306"/>
    </location>
</feature>
<keyword evidence="4" id="KW-1185">Reference proteome</keyword>
<feature type="region of interest" description="Disordered" evidence="1">
    <location>
        <begin position="273"/>
        <end position="307"/>
    </location>
</feature>
<feature type="region of interest" description="Disordered" evidence="1">
    <location>
        <begin position="187"/>
        <end position="226"/>
    </location>
</feature>
<keyword evidence="2" id="KW-0472">Membrane</keyword>
<feature type="compositionally biased region" description="Basic and acidic residues" evidence="1">
    <location>
        <begin position="215"/>
        <end position="226"/>
    </location>
</feature>
<feature type="region of interest" description="Disordered" evidence="1">
    <location>
        <begin position="444"/>
        <end position="463"/>
    </location>
</feature>
<feature type="region of interest" description="Disordered" evidence="1">
    <location>
        <begin position="1"/>
        <end position="24"/>
    </location>
</feature>
<evidence type="ECO:0000313" key="3">
    <source>
        <dbReference type="EMBL" id="CBJ29423.1"/>
    </source>
</evidence>
<sequence length="727" mass="75199">MSKGRWDTVGWGNGPGDGSSGEYTPGGAEMWARLPDNGAWESWVGLRRSLSGLYCSSLDGMDETRVHTPLKMAMPGEVSYATNGTTVLRGTLPREPICTENLIPLIKMLPCRSKTGLGSLLHPTRLFQSDYHSISVRASATFSDRADNHNHAGSPGDTAGAADTGGGGVITSLTLEQTVLAVFRPRPNLPSAASTVPSRGLGSTSTSTSSSVADRAGKGGDGTEAKAISEGEGWSISSLLLPPKLASSQAVQLEGCPVASRSAIHVFGGLVSDSDDSSPATAGCAVSDSDCDAGPSGAAADPGGDAETPVNVISRVLPSPVAAGGKKSKSRSSTMTEFLQRKLWDLATGSDGQASVEPSTITEDGAARADAAAGAARSYSAPPVAGLDHYLSGRGGTRGVSVSHLVNMHPTSGALAEFVQPVPFFMVPMLGTLRARLVSPCSSSRLGDSGAAHHPGTSTEGEVSAATLGGGASAIGGERCIGGDDGGLGPLVNPAQNITLTPGEGRRPAVVEVRAWVPPASTLVLEFDFFKRFLTVEEFPPDPSRGLDVPPPLARFSFAGREGEVGEPGCQEGESGGQHLGHDGSCAAVRDGGRPLHERRRRRGEGRVVYAYGEAGLLDSPQPDFSMPFNVITFTSTVITFFLGTAINLLVRKSASSRRKKKSGNADNDGDNDSNGKCGNSARGNEDNGRRWFHGLLGVAFGFLKRGRGQGVAAGRIRKEVGRVKGD</sequence>
<evidence type="ECO:0000256" key="1">
    <source>
        <dbReference type="SAM" id="MobiDB-lite"/>
    </source>
</evidence>
<dbReference type="Pfam" id="PF04113">
    <property type="entry name" value="Gpi16"/>
    <property type="match status" value="2"/>
</dbReference>
<feature type="region of interest" description="Disordered" evidence="1">
    <location>
        <begin position="654"/>
        <end position="685"/>
    </location>
</feature>
<protein>
    <recommendedName>
        <fullName evidence="5">GPI transamidase component PIG-T</fullName>
    </recommendedName>
</protein>
<dbReference type="PANTHER" id="PTHR12959">
    <property type="entry name" value="GPI TRANSAMIDASE COMPONENT PIG-T-RELATED"/>
    <property type="match status" value="1"/>
</dbReference>
<dbReference type="InterPro" id="IPR007245">
    <property type="entry name" value="PIG-T"/>
</dbReference>
<feature type="transmembrane region" description="Helical" evidence="2">
    <location>
        <begin position="631"/>
        <end position="651"/>
    </location>
</feature>
<accession>D7FKM3</accession>
<dbReference type="OrthoDB" id="331263at2759"/>
<gene>
    <name evidence="3" type="ORF">Esi_0146_0044</name>
</gene>
<dbReference type="STRING" id="2880.D7FKM3"/>
<reference evidence="3 4" key="1">
    <citation type="journal article" date="2010" name="Nature">
        <title>The Ectocarpus genome and the independent evolution of multicellularity in brown algae.</title>
        <authorList>
            <person name="Cock J.M."/>
            <person name="Sterck L."/>
            <person name="Rouze P."/>
            <person name="Scornet D."/>
            <person name="Allen A.E."/>
            <person name="Amoutzias G."/>
            <person name="Anthouard V."/>
            <person name="Artiguenave F."/>
            <person name="Aury J.M."/>
            <person name="Badger J.H."/>
            <person name="Beszteri B."/>
            <person name="Billiau K."/>
            <person name="Bonnet E."/>
            <person name="Bothwell J.H."/>
            <person name="Bowler C."/>
            <person name="Boyen C."/>
            <person name="Brownlee C."/>
            <person name="Carrano C.J."/>
            <person name="Charrier B."/>
            <person name="Cho G.Y."/>
            <person name="Coelho S.M."/>
            <person name="Collen J."/>
            <person name="Corre E."/>
            <person name="Da Silva C."/>
            <person name="Delage L."/>
            <person name="Delaroque N."/>
            <person name="Dittami S.M."/>
            <person name="Doulbeau S."/>
            <person name="Elias M."/>
            <person name="Farnham G."/>
            <person name="Gachon C.M."/>
            <person name="Gschloessl B."/>
            <person name="Heesch S."/>
            <person name="Jabbari K."/>
            <person name="Jubin C."/>
            <person name="Kawai H."/>
            <person name="Kimura K."/>
            <person name="Kloareg B."/>
            <person name="Kupper F.C."/>
            <person name="Lang D."/>
            <person name="Le Bail A."/>
            <person name="Leblanc C."/>
            <person name="Lerouge P."/>
            <person name="Lohr M."/>
            <person name="Lopez P.J."/>
            <person name="Martens C."/>
            <person name="Maumus F."/>
            <person name="Michel G."/>
            <person name="Miranda-Saavedra D."/>
            <person name="Morales J."/>
            <person name="Moreau H."/>
            <person name="Motomura T."/>
            <person name="Nagasato C."/>
            <person name="Napoli C.A."/>
            <person name="Nelson D.R."/>
            <person name="Nyvall-Collen P."/>
            <person name="Peters A.F."/>
            <person name="Pommier C."/>
            <person name="Potin P."/>
            <person name="Poulain J."/>
            <person name="Quesneville H."/>
            <person name="Read B."/>
            <person name="Rensing S.A."/>
            <person name="Ritter A."/>
            <person name="Rousvoal S."/>
            <person name="Samanta M."/>
            <person name="Samson G."/>
            <person name="Schroeder D.C."/>
            <person name="Segurens B."/>
            <person name="Strittmatter M."/>
            <person name="Tonon T."/>
            <person name="Tregear J.W."/>
            <person name="Valentin K."/>
            <person name="von Dassow P."/>
            <person name="Yamagishi T."/>
            <person name="Van de Peer Y."/>
            <person name="Wincker P."/>
        </authorList>
    </citation>
    <scope>NUCLEOTIDE SEQUENCE [LARGE SCALE GENOMIC DNA]</scope>
    <source>
        <strain evidence="4">Ec32 / CCAP1310/4</strain>
    </source>
</reference>
<dbReference type="GO" id="GO:0016255">
    <property type="term" value="P:attachment of GPI anchor to protein"/>
    <property type="evidence" value="ECO:0007669"/>
    <property type="project" value="InterPro"/>
</dbReference>
<feature type="region of interest" description="Disordered" evidence="1">
    <location>
        <begin position="145"/>
        <end position="165"/>
    </location>
</feature>
<keyword evidence="2" id="KW-1133">Transmembrane helix</keyword>
<name>D7FKM3_ECTSI</name>
<feature type="region of interest" description="Disordered" evidence="1">
    <location>
        <begin position="564"/>
        <end position="601"/>
    </location>
</feature>